<evidence type="ECO:0000259" key="1">
    <source>
        <dbReference type="Pfam" id="PF00483"/>
    </source>
</evidence>
<dbReference type="Proteomes" id="UP000432350">
    <property type="component" value="Unassembled WGS sequence"/>
</dbReference>
<organism evidence="2 3">
    <name type="scientific">Sphingobacterium multivorum</name>
    <dbReference type="NCBI Taxonomy" id="28454"/>
    <lineage>
        <taxon>Bacteria</taxon>
        <taxon>Pseudomonadati</taxon>
        <taxon>Bacteroidota</taxon>
        <taxon>Sphingobacteriia</taxon>
        <taxon>Sphingobacteriales</taxon>
        <taxon>Sphingobacteriaceae</taxon>
        <taxon>Sphingobacterium</taxon>
    </lineage>
</organism>
<feature type="domain" description="Nucleotidyl transferase" evidence="1">
    <location>
        <begin position="50"/>
        <end position="201"/>
    </location>
</feature>
<evidence type="ECO:0000313" key="2">
    <source>
        <dbReference type="EMBL" id="VXC66955.1"/>
    </source>
</evidence>
<evidence type="ECO:0000313" key="3">
    <source>
        <dbReference type="Proteomes" id="UP000432350"/>
    </source>
</evidence>
<gene>
    <name evidence="2" type="ORF">SPHINGO8BC_150399</name>
</gene>
<dbReference type="InterPro" id="IPR029044">
    <property type="entry name" value="Nucleotide-diphossugar_trans"/>
</dbReference>
<name>A0A654AH99_SPHMU</name>
<dbReference type="Gene3D" id="3.90.550.10">
    <property type="entry name" value="Spore Coat Polysaccharide Biosynthesis Protein SpsA, Chain A"/>
    <property type="match status" value="1"/>
</dbReference>
<accession>A0A654AH99</accession>
<keyword evidence="2" id="KW-0808">Transferase</keyword>
<protein>
    <submittedName>
        <fullName evidence="2">Nucleotidyltransferase</fullName>
    </submittedName>
</protein>
<proteinExistence type="predicted"/>
<dbReference type="EMBL" id="CABWMV010000007">
    <property type="protein sequence ID" value="VXC66955.1"/>
    <property type="molecule type" value="Genomic_DNA"/>
</dbReference>
<dbReference type="InterPro" id="IPR005835">
    <property type="entry name" value="NTP_transferase_dom"/>
</dbReference>
<dbReference type="SUPFAM" id="SSF53448">
    <property type="entry name" value="Nucleotide-diphospho-sugar transferases"/>
    <property type="match status" value="1"/>
</dbReference>
<dbReference type="AlphaFoldDB" id="A0A654AH99"/>
<dbReference type="GO" id="GO:0016740">
    <property type="term" value="F:transferase activity"/>
    <property type="evidence" value="ECO:0007669"/>
    <property type="project" value="UniProtKB-KW"/>
</dbReference>
<sequence length="323" mass="36661">MRAILAKFADEKKILLTQLNMSKPTLLILAAGMASRYGSLKQVDGFGPHGETIIDYSIYDAIRAGFGKVVFIIREEFLEKMKTVFDEKLKGKIEVDYAFQDFDLTKFGVNHVIERTKPWGTAHAVMSAKDKVHEPFCVINADDFYGSDSFQKMAEFLTTEVSDQQMSLMGFQVGNTMSDYGYVSRGVCEVTPSGHMESVTERTNIYYKGEGDDRKIVYEENGVETDLDPKTRVSMNFWGFTPKIFEVAQAMFPAFVEENKENLKAEFFIPSVPDYMVKHKLADFKVIPTSSKWFGVTYKEDKPIVQESISKLVADGVYPEKLF</sequence>
<reference evidence="2 3" key="1">
    <citation type="submission" date="2019-10" db="EMBL/GenBank/DDBJ databases">
        <authorList>
            <person name="Karimi E."/>
        </authorList>
    </citation>
    <scope>NUCLEOTIDE SEQUENCE [LARGE SCALE GENOMIC DNA]</scope>
    <source>
        <strain evidence="2">Sphingobacterium sp. 8BC</strain>
    </source>
</reference>
<dbReference type="Pfam" id="PF00483">
    <property type="entry name" value="NTP_transferase"/>
    <property type="match status" value="1"/>
</dbReference>